<dbReference type="InterPro" id="IPR036388">
    <property type="entry name" value="WH-like_DNA-bd_sf"/>
</dbReference>
<sequence length="240" mass="26156">MARGKSETKAGVRKNGTQQDKSKSLTAQAYDLLRAEIITCRLQPGAEIGEQELAERLAMSKTPVREALARLTLEGLVEAFPRRGYRVTAVTVKSVNDVFTVRKALEGVAGELAAARLTDEELDRIEALSVAQYVPDEEPTIAAFIKANNDFHAAIAAGARVPRLATLIDSYLEESTRLFHMGATIRDVNPETSADHARIVAGLRARDGDATREAIIQHTDNTRRGLLRALIADDESPLVL</sequence>
<feature type="domain" description="HTH gntR-type" evidence="5">
    <location>
        <begin position="23"/>
        <end position="90"/>
    </location>
</feature>
<dbReference type="Pfam" id="PF07729">
    <property type="entry name" value="FCD"/>
    <property type="match status" value="1"/>
</dbReference>
<organism evidence="6 7">
    <name type="scientific">Martelella lutilitoris</name>
    <dbReference type="NCBI Taxonomy" id="2583532"/>
    <lineage>
        <taxon>Bacteria</taxon>
        <taxon>Pseudomonadati</taxon>
        <taxon>Pseudomonadota</taxon>
        <taxon>Alphaproteobacteria</taxon>
        <taxon>Hyphomicrobiales</taxon>
        <taxon>Aurantimonadaceae</taxon>
        <taxon>Martelella</taxon>
    </lineage>
</organism>
<feature type="region of interest" description="Disordered" evidence="4">
    <location>
        <begin position="1"/>
        <end position="21"/>
    </location>
</feature>
<dbReference type="EMBL" id="VCLB01000002">
    <property type="protein sequence ID" value="TNB49056.1"/>
    <property type="molecule type" value="Genomic_DNA"/>
</dbReference>
<evidence type="ECO:0000256" key="3">
    <source>
        <dbReference type="ARBA" id="ARBA00023163"/>
    </source>
</evidence>
<dbReference type="Pfam" id="PF00392">
    <property type="entry name" value="GntR"/>
    <property type="match status" value="1"/>
</dbReference>
<dbReference type="InterPro" id="IPR036390">
    <property type="entry name" value="WH_DNA-bd_sf"/>
</dbReference>
<comment type="caution">
    <text evidence="6">The sequence shown here is derived from an EMBL/GenBank/DDBJ whole genome shotgun (WGS) entry which is preliminary data.</text>
</comment>
<reference evidence="6 7" key="1">
    <citation type="submission" date="2019-06" db="EMBL/GenBank/DDBJ databases">
        <title>Martelella lutilitoris sp. nov., isolated from a tidal mudflat.</title>
        <authorList>
            <person name="Kim Y.-J."/>
        </authorList>
    </citation>
    <scope>NUCLEOTIDE SEQUENCE [LARGE SCALE GENOMIC DNA]</scope>
    <source>
        <strain evidence="6 7">GH2-6</strain>
    </source>
</reference>
<dbReference type="RefSeq" id="WP_138747091.1">
    <property type="nucleotide sequence ID" value="NZ_VCLB01000002.1"/>
</dbReference>
<dbReference type="InterPro" id="IPR000524">
    <property type="entry name" value="Tscrpt_reg_HTH_GntR"/>
</dbReference>
<evidence type="ECO:0000313" key="6">
    <source>
        <dbReference type="EMBL" id="TNB49056.1"/>
    </source>
</evidence>
<dbReference type="OrthoDB" id="9028214at2"/>
<dbReference type="PANTHER" id="PTHR43537:SF24">
    <property type="entry name" value="GLUCONATE OPERON TRANSCRIPTIONAL REPRESSOR"/>
    <property type="match status" value="1"/>
</dbReference>
<evidence type="ECO:0000313" key="7">
    <source>
        <dbReference type="Proteomes" id="UP000307874"/>
    </source>
</evidence>
<gene>
    <name evidence="6" type="ORF">FF124_03415</name>
</gene>
<dbReference type="SUPFAM" id="SSF46785">
    <property type="entry name" value="Winged helix' DNA-binding domain"/>
    <property type="match status" value="1"/>
</dbReference>
<dbReference type="InterPro" id="IPR008920">
    <property type="entry name" value="TF_FadR/GntR_C"/>
</dbReference>
<dbReference type="Gene3D" id="1.20.120.530">
    <property type="entry name" value="GntR ligand-binding domain-like"/>
    <property type="match status" value="1"/>
</dbReference>
<evidence type="ECO:0000256" key="2">
    <source>
        <dbReference type="ARBA" id="ARBA00023125"/>
    </source>
</evidence>
<dbReference type="PROSITE" id="PS50949">
    <property type="entry name" value="HTH_GNTR"/>
    <property type="match status" value="1"/>
</dbReference>
<dbReference type="SMART" id="SM00895">
    <property type="entry name" value="FCD"/>
    <property type="match status" value="1"/>
</dbReference>
<evidence type="ECO:0000256" key="4">
    <source>
        <dbReference type="SAM" id="MobiDB-lite"/>
    </source>
</evidence>
<dbReference type="Proteomes" id="UP000307874">
    <property type="component" value="Unassembled WGS sequence"/>
</dbReference>
<accession>A0A5C4JUJ0</accession>
<proteinExistence type="predicted"/>
<keyword evidence="2" id="KW-0238">DNA-binding</keyword>
<dbReference type="GO" id="GO:0003700">
    <property type="term" value="F:DNA-binding transcription factor activity"/>
    <property type="evidence" value="ECO:0007669"/>
    <property type="project" value="InterPro"/>
</dbReference>
<dbReference type="PANTHER" id="PTHR43537">
    <property type="entry name" value="TRANSCRIPTIONAL REGULATOR, GNTR FAMILY"/>
    <property type="match status" value="1"/>
</dbReference>
<keyword evidence="3" id="KW-0804">Transcription</keyword>
<name>A0A5C4JUJ0_9HYPH</name>
<keyword evidence="7" id="KW-1185">Reference proteome</keyword>
<dbReference type="SUPFAM" id="SSF48008">
    <property type="entry name" value="GntR ligand-binding domain-like"/>
    <property type="match status" value="1"/>
</dbReference>
<dbReference type="GO" id="GO:0003677">
    <property type="term" value="F:DNA binding"/>
    <property type="evidence" value="ECO:0007669"/>
    <property type="project" value="UniProtKB-KW"/>
</dbReference>
<evidence type="ECO:0000259" key="5">
    <source>
        <dbReference type="PROSITE" id="PS50949"/>
    </source>
</evidence>
<keyword evidence="1" id="KW-0805">Transcription regulation</keyword>
<dbReference type="AlphaFoldDB" id="A0A5C4JUJ0"/>
<feature type="compositionally biased region" description="Basic and acidic residues" evidence="4">
    <location>
        <begin position="1"/>
        <end position="10"/>
    </location>
</feature>
<protein>
    <submittedName>
        <fullName evidence="6">GntR family transcriptional regulator</fullName>
    </submittedName>
</protein>
<dbReference type="CDD" id="cd07377">
    <property type="entry name" value="WHTH_GntR"/>
    <property type="match status" value="1"/>
</dbReference>
<dbReference type="Gene3D" id="1.10.10.10">
    <property type="entry name" value="Winged helix-like DNA-binding domain superfamily/Winged helix DNA-binding domain"/>
    <property type="match status" value="1"/>
</dbReference>
<evidence type="ECO:0000256" key="1">
    <source>
        <dbReference type="ARBA" id="ARBA00023015"/>
    </source>
</evidence>
<dbReference type="SMART" id="SM00345">
    <property type="entry name" value="HTH_GNTR"/>
    <property type="match status" value="1"/>
</dbReference>
<dbReference type="InterPro" id="IPR011711">
    <property type="entry name" value="GntR_C"/>
</dbReference>